<evidence type="ECO:0000313" key="1">
    <source>
        <dbReference type="EMBL" id="MBW30232.1"/>
    </source>
</evidence>
<name>A0A2M3ZP14_9DIPT</name>
<organism evidence="1">
    <name type="scientific">Anopheles braziliensis</name>
    <dbReference type="NCBI Taxonomy" id="58242"/>
    <lineage>
        <taxon>Eukaryota</taxon>
        <taxon>Metazoa</taxon>
        <taxon>Ecdysozoa</taxon>
        <taxon>Arthropoda</taxon>
        <taxon>Hexapoda</taxon>
        <taxon>Insecta</taxon>
        <taxon>Pterygota</taxon>
        <taxon>Neoptera</taxon>
        <taxon>Endopterygota</taxon>
        <taxon>Diptera</taxon>
        <taxon>Nematocera</taxon>
        <taxon>Culicoidea</taxon>
        <taxon>Culicidae</taxon>
        <taxon>Anophelinae</taxon>
        <taxon>Anopheles</taxon>
    </lineage>
</organism>
<dbReference type="EMBL" id="GGFM01009481">
    <property type="protein sequence ID" value="MBW30232.1"/>
    <property type="molecule type" value="Transcribed_RNA"/>
</dbReference>
<sequence length="152" mass="17530">MLHRKASWWMWAHRPAVTATFAVRSGVRTTFSCITFLSTYLISEACCWTTSSRICYRMMKSPRVPTCMITSTRYGEYGLLQNDRFFAGSWSVHYAFPQIHKYTLTHTHTRSLNQENARIHTTVAPNMAQSWVTIYQTVKYCSTTTTTTAGFD</sequence>
<accession>A0A2M3ZP14</accession>
<dbReference type="AlphaFoldDB" id="A0A2M3ZP14"/>
<proteinExistence type="predicted"/>
<reference evidence="1" key="1">
    <citation type="submission" date="2018-01" db="EMBL/GenBank/DDBJ databases">
        <title>An insight into the sialome of Amazonian anophelines.</title>
        <authorList>
            <person name="Ribeiro J.M."/>
            <person name="Scarpassa V."/>
            <person name="Calvo E."/>
        </authorList>
    </citation>
    <scope>NUCLEOTIDE SEQUENCE</scope>
    <source>
        <tissue evidence="1">Salivary glands</tissue>
    </source>
</reference>
<protein>
    <submittedName>
        <fullName evidence="1">Putative secreted peptide</fullName>
    </submittedName>
</protein>